<dbReference type="Proteomes" id="UP000008792">
    <property type="component" value="Unassembled WGS sequence"/>
</dbReference>
<feature type="compositionally biased region" description="Polar residues" evidence="4">
    <location>
        <begin position="754"/>
        <end position="763"/>
    </location>
</feature>
<feature type="compositionally biased region" description="Low complexity" evidence="4">
    <location>
        <begin position="711"/>
        <end position="745"/>
    </location>
</feature>
<evidence type="ECO:0000313" key="7">
    <source>
        <dbReference type="EMBL" id="EDW58536.2"/>
    </source>
</evidence>
<dbReference type="SMART" id="SM00280">
    <property type="entry name" value="KAZAL"/>
    <property type="match status" value="3"/>
</dbReference>
<organism evidence="7 8">
    <name type="scientific">Drosophila virilis</name>
    <name type="common">Fruit fly</name>
    <dbReference type="NCBI Taxonomy" id="7244"/>
    <lineage>
        <taxon>Eukaryota</taxon>
        <taxon>Metazoa</taxon>
        <taxon>Ecdysozoa</taxon>
        <taxon>Arthropoda</taxon>
        <taxon>Hexapoda</taxon>
        <taxon>Insecta</taxon>
        <taxon>Pterygota</taxon>
        <taxon>Neoptera</taxon>
        <taxon>Endopterygota</taxon>
        <taxon>Diptera</taxon>
        <taxon>Brachycera</taxon>
        <taxon>Muscomorpha</taxon>
        <taxon>Ephydroidea</taxon>
        <taxon>Drosophilidae</taxon>
        <taxon>Drosophila</taxon>
    </lineage>
</organism>
<feature type="domain" description="Kazal-like" evidence="6">
    <location>
        <begin position="370"/>
        <end position="421"/>
    </location>
</feature>
<evidence type="ECO:0000256" key="2">
    <source>
        <dbReference type="ARBA" id="ARBA00022900"/>
    </source>
</evidence>
<evidence type="ECO:0000259" key="6">
    <source>
        <dbReference type="PROSITE" id="PS51465"/>
    </source>
</evidence>
<dbReference type="InterPro" id="IPR036058">
    <property type="entry name" value="Kazal_dom_sf"/>
</dbReference>
<dbReference type="FunCoup" id="B4MBR5">
    <property type="interactions" value="14"/>
</dbReference>
<keyword evidence="2" id="KW-0722">Serine protease inhibitor</keyword>
<evidence type="ECO:0000256" key="1">
    <source>
        <dbReference type="ARBA" id="ARBA00022690"/>
    </source>
</evidence>
<gene>
    <name evidence="7" type="primary">Dvir\GJ14240</name>
    <name evidence="7" type="ORF">Dvir_GJ14240</name>
</gene>
<proteinExistence type="predicted"/>
<dbReference type="InterPro" id="IPR002350">
    <property type="entry name" value="Kazal_dom"/>
</dbReference>
<dbReference type="PROSITE" id="PS51465">
    <property type="entry name" value="KAZAL_2"/>
    <property type="match status" value="2"/>
</dbReference>
<feature type="region of interest" description="Disordered" evidence="4">
    <location>
        <begin position="220"/>
        <end position="249"/>
    </location>
</feature>
<dbReference type="Gene3D" id="3.30.60.30">
    <property type="match status" value="4"/>
</dbReference>
<reference evidence="7 8" key="1">
    <citation type="journal article" date="2007" name="Nature">
        <title>Evolution of genes and genomes on the Drosophila phylogeny.</title>
        <authorList>
            <consortium name="Drosophila 12 Genomes Consortium"/>
            <person name="Clark A.G."/>
            <person name="Eisen M.B."/>
            <person name="Smith D.R."/>
            <person name="Bergman C.M."/>
            <person name="Oliver B."/>
            <person name="Markow T.A."/>
            <person name="Kaufman T.C."/>
            <person name="Kellis M."/>
            <person name="Gelbart W."/>
            <person name="Iyer V.N."/>
            <person name="Pollard D.A."/>
            <person name="Sackton T.B."/>
            <person name="Larracuente A.M."/>
            <person name="Singh N.D."/>
            <person name="Abad J.P."/>
            <person name="Abt D.N."/>
            <person name="Adryan B."/>
            <person name="Aguade M."/>
            <person name="Akashi H."/>
            <person name="Anderson W.W."/>
            <person name="Aquadro C.F."/>
            <person name="Ardell D.H."/>
            <person name="Arguello R."/>
            <person name="Artieri C.G."/>
            <person name="Barbash D.A."/>
            <person name="Barker D."/>
            <person name="Barsanti P."/>
            <person name="Batterham P."/>
            <person name="Batzoglou S."/>
            <person name="Begun D."/>
            <person name="Bhutkar A."/>
            <person name="Blanco E."/>
            <person name="Bosak S.A."/>
            <person name="Bradley R.K."/>
            <person name="Brand A.D."/>
            <person name="Brent M.R."/>
            <person name="Brooks A.N."/>
            <person name="Brown R.H."/>
            <person name="Butlin R.K."/>
            <person name="Caggese C."/>
            <person name="Calvi B.R."/>
            <person name="Bernardo de Carvalho A."/>
            <person name="Caspi A."/>
            <person name="Castrezana S."/>
            <person name="Celniker S.E."/>
            <person name="Chang J.L."/>
            <person name="Chapple C."/>
            <person name="Chatterji S."/>
            <person name="Chinwalla A."/>
            <person name="Civetta A."/>
            <person name="Clifton S.W."/>
            <person name="Comeron J.M."/>
            <person name="Costello J.C."/>
            <person name="Coyne J.A."/>
            <person name="Daub J."/>
            <person name="David R.G."/>
            <person name="Delcher A.L."/>
            <person name="Delehaunty K."/>
            <person name="Do C.B."/>
            <person name="Ebling H."/>
            <person name="Edwards K."/>
            <person name="Eickbush T."/>
            <person name="Evans J.D."/>
            <person name="Filipski A."/>
            <person name="Findeiss S."/>
            <person name="Freyhult E."/>
            <person name="Fulton L."/>
            <person name="Fulton R."/>
            <person name="Garcia A.C."/>
            <person name="Gardiner A."/>
            <person name="Garfield D.A."/>
            <person name="Garvin B.E."/>
            <person name="Gibson G."/>
            <person name="Gilbert D."/>
            <person name="Gnerre S."/>
            <person name="Godfrey J."/>
            <person name="Good R."/>
            <person name="Gotea V."/>
            <person name="Gravely B."/>
            <person name="Greenberg A.J."/>
            <person name="Griffiths-Jones S."/>
            <person name="Gross S."/>
            <person name="Guigo R."/>
            <person name="Gustafson E.A."/>
            <person name="Haerty W."/>
            <person name="Hahn M.W."/>
            <person name="Halligan D.L."/>
            <person name="Halpern A.L."/>
            <person name="Halter G.M."/>
            <person name="Han M.V."/>
            <person name="Heger A."/>
            <person name="Hillier L."/>
            <person name="Hinrichs A.S."/>
            <person name="Holmes I."/>
            <person name="Hoskins R.A."/>
            <person name="Hubisz M.J."/>
            <person name="Hultmark D."/>
            <person name="Huntley M.A."/>
            <person name="Jaffe D.B."/>
            <person name="Jagadeeshan S."/>
            <person name="Jeck W.R."/>
            <person name="Johnson J."/>
            <person name="Jones C.D."/>
            <person name="Jordan W.C."/>
            <person name="Karpen G.H."/>
            <person name="Kataoka E."/>
            <person name="Keightley P.D."/>
            <person name="Kheradpour P."/>
            <person name="Kirkness E.F."/>
            <person name="Koerich L.B."/>
            <person name="Kristiansen K."/>
            <person name="Kudrna D."/>
            <person name="Kulathinal R.J."/>
            <person name="Kumar S."/>
            <person name="Kwok R."/>
            <person name="Lander E."/>
            <person name="Langley C.H."/>
            <person name="Lapoint R."/>
            <person name="Lazzaro B.P."/>
            <person name="Lee S.J."/>
            <person name="Levesque L."/>
            <person name="Li R."/>
            <person name="Lin C.F."/>
            <person name="Lin M.F."/>
            <person name="Lindblad-Toh K."/>
            <person name="Llopart A."/>
            <person name="Long M."/>
            <person name="Low L."/>
            <person name="Lozovsky E."/>
            <person name="Lu J."/>
            <person name="Luo M."/>
            <person name="Machado C.A."/>
            <person name="Makalowski W."/>
            <person name="Marzo M."/>
            <person name="Matsuda M."/>
            <person name="Matzkin L."/>
            <person name="McAllister B."/>
            <person name="McBride C.S."/>
            <person name="McKernan B."/>
            <person name="McKernan K."/>
            <person name="Mendez-Lago M."/>
            <person name="Minx P."/>
            <person name="Mollenhauer M.U."/>
            <person name="Montooth K."/>
            <person name="Mount S.M."/>
            <person name="Mu X."/>
            <person name="Myers E."/>
            <person name="Negre B."/>
            <person name="Newfeld S."/>
            <person name="Nielsen R."/>
            <person name="Noor M.A."/>
            <person name="O'Grady P."/>
            <person name="Pachter L."/>
            <person name="Papaceit M."/>
            <person name="Parisi M.J."/>
            <person name="Parisi M."/>
            <person name="Parts L."/>
            <person name="Pedersen J.S."/>
            <person name="Pesole G."/>
            <person name="Phillippy A.M."/>
            <person name="Ponting C.P."/>
            <person name="Pop M."/>
            <person name="Porcelli D."/>
            <person name="Powell J.R."/>
            <person name="Prohaska S."/>
            <person name="Pruitt K."/>
            <person name="Puig M."/>
            <person name="Quesneville H."/>
            <person name="Ram K.R."/>
            <person name="Rand D."/>
            <person name="Rasmussen M.D."/>
            <person name="Reed L.K."/>
            <person name="Reenan R."/>
            <person name="Reily A."/>
            <person name="Remington K.A."/>
            <person name="Rieger T.T."/>
            <person name="Ritchie M.G."/>
            <person name="Robin C."/>
            <person name="Rogers Y.H."/>
            <person name="Rohde C."/>
            <person name="Rozas J."/>
            <person name="Rubenfield M.J."/>
            <person name="Ruiz A."/>
            <person name="Russo S."/>
            <person name="Salzberg S.L."/>
            <person name="Sanchez-Gracia A."/>
            <person name="Saranga D.J."/>
            <person name="Sato H."/>
            <person name="Schaeffer S.W."/>
            <person name="Schatz M.C."/>
            <person name="Schlenke T."/>
            <person name="Schwartz R."/>
            <person name="Segarra C."/>
            <person name="Singh R.S."/>
            <person name="Sirot L."/>
            <person name="Sirota M."/>
            <person name="Sisneros N.B."/>
            <person name="Smith C.D."/>
            <person name="Smith T.F."/>
            <person name="Spieth J."/>
            <person name="Stage D.E."/>
            <person name="Stark A."/>
            <person name="Stephan W."/>
            <person name="Strausberg R.L."/>
            <person name="Strempel S."/>
            <person name="Sturgill D."/>
            <person name="Sutton G."/>
            <person name="Sutton G.G."/>
            <person name="Tao W."/>
            <person name="Teichmann S."/>
            <person name="Tobari Y.N."/>
            <person name="Tomimura Y."/>
            <person name="Tsolas J.M."/>
            <person name="Valente V.L."/>
            <person name="Venter E."/>
            <person name="Venter J.C."/>
            <person name="Vicario S."/>
            <person name="Vieira F.G."/>
            <person name="Vilella A.J."/>
            <person name="Villasante A."/>
            <person name="Walenz B."/>
            <person name="Wang J."/>
            <person name="Wasserman M."/>
            <person name="Watts T."/>
            <person name="Wilson D."/>
            <person name="Wilson R.K."/>
            <person name="Wing R.A."/>
            <person name="Wolfner M.F."/>
            <person name="Wong A."/>
            <person name="Wong G.K."/>
            <person name="Wu C.I."/>
            <person name="Wu G."/>
            <person name="Yamamoto D."/>
            <person name="Yang H.P."/>
            <person name="Yang S.P."/>
            <person name="Yorke J.A."/>
            <person name="Yoshida K."/>
            <person name="Zdobnov E."/>
            <person name="Zhang P."/>
            <person name="Zhang Y."/>
            <person name="Zimin A.V."/>
            <person name="Baldwin J."/>
            <person name="Abdouelleil A."/>
            <person name="Abdulkadir J."/>
            <person name="Abebe A."/>
            <person name="Abera B."/>
            <person name="Abreu J."/>
            <person name="Acer S.C."/>
            <person name="Aftuck L."/>
            <person name="Alexander A."/>
            <person name="An P."/>
            <person name="Anderson E."/>
            <person name="Anderson S."/>
            <person name="Arachi H."/>
            <person name="Azer M."/>
            <person name="Bachantsang P."/>
            <person name="Barry A."/>
            <person name="Bayul T."/>
            <person name="Berlin A."/>
            <person name="Bessette D."/>
            <person name="Bloom T."/>
            <person name="Blye J."/>
            <person name="Boguslavskiy L."/>
            <person name="Bonnet C."/>
            <person name="Boukhgalter B."/>
            <person name="Bourzgui I."/>
            <person name="Brown A."/>
            <person name="Cahill P."/>
            <person name="Channer S."/>
            <person name="Cheshatsang Y."/>
            <person name="Chuda L."/>
            <person name="Citroen M."/>
            <person name="Collymore A."/>
            <person name="Cooke P."/>
            <person name="Costello M."/>
            <person name="D'Aco K."/>
            <person name="Daza R."/>
            <person name="De Haan G."/>
            <person name="DeGray S."/>
            <person name="DeMaso C."/>
            <person name="Dhargay N."/>
            <person name="Dooley K."/>
            <person name="Dooley E."/>
            <person name="Doricent M."/>
            <person name="Dorje P."/>
            <person name="Dorjee K."/>
            <person name="Dupes A."/>
            <person name="Elong R."/>
            <person name="Falk J."/>
            <person name="Farina A."/>
            <person name="Faro S."/>
            <person name="Ferguson D."/>
            <person name="Fisher S."/>
            <person name="Foley C.D."/>
            <person name="Franke A."/>
            <person name="Friedrich D."/>
            <person name="Gadbois L."/>
            <person name="Gearin G."/>
            <person name="Gearin C.R."/>
            <person name="Giannoukos G."/>
            <person name="Goode T."/>
            <person name="Graham J."/>
            <person name="Grandbois E."/>
            <person name="Grewal S."/>
            <person name="Gyaltsen K."/>
            <person name="Hafez N."/>
            <person name="Hagos B."/>
            <person name="Hall J."/>
            <person name="Henson C."/>
            <person name="Hollinger A."/>
            <person name="Honan T."/>
            <person name="Huard M.D."/>
            <person name="Hughes L."/>
            <person name="Hurhula B."/>
            <person name="Husby M.E."/>
            <person name="Kamat A."/>
            <person name="Kanga B."/>
            <person name="Kashin S."/>
            <person name="Khazanovich D."/>
            <person name="Kisner P."/>
            <person name="Lance K."/>
            <person name="Lara M."/>
            <person name="Lee W."/>
            <person name="Lennon N."/>
            <person name="Letendre F."/>
            <person name="LeVine R."/>
            <person name="Lipovsky A."/>
            <person name="Liu X."/>
            <person name="Liu J."/>
            <person name="Liu S."/>
            <person name="Lokyitsang T."/>
            <person name="Lokyitsang Y."/>
            <person name="Lubonja R."/>
            <person name="Lui A."/>
            <person name="MacDonald P."/>
            <person name="Magnisalis V."/>
            <person name="Maru K."/>
            <person name="Matthews C."/>
            <person name="McCusker W."/>
            <person name="McDonough S."/>
            <person name="Mehta T."/>
            <person name="Meldrim J."/>
            <person name="Meneus L."/>
            <person name="Mihai O."/>
            <person name="Mihalev A."/>
            <person name="Mihova T."/>
            <person name="Mittelman R."/>
            <person name="Mlenga V."/>
            <person name="Montmayeur A."/>
            <person name="Mulrain L."/>
            <person name="Navidi A."/>
            <person name="Naylor J."/>
            <person name="Negash T."/>
            <person name="Nguyen T."/>
            <person name="Nguyen N."/>
            <person name="Nicol R."/>
            <person name="Norbu C."/>
            <person name="Norbu N."/>
            <person name="Novod N."/>
            <person name="O'Neill B."/>
            <person name="Osman S."/>
            <person name="Markiewicz E."/>
            <person name="Oyono O.L."/>
            <person name="Patti C."/>
            <person name="Phunkhang P."/>
            <person name="Pierre F."/>
            <person name="Priest M."/>
            <person name="Raghuraman S."/>
            <person name="Rege F."/>
            <person name="Reyes R."/>
            <person name="Rise C."/>
            <person name="Rogov P."/>
            <person name="Ross K."/>
            <person name="Ryan E."/>
            <person name="Settipalli S."/>
            <person name="Shea T."/>
            <person name="Sherpa N."/>
            <person name="Shi L."/>
            <person name="Shih D."/>
            <person name="Sparrow T."/>
            <person name="Spaulding J."/>
            <person name="Stalker J."/>
            <person name="Stange-Thomann N."/>
            <person name="Stavropoulos S."/>
            <person name="Stone C."/>
            <person name="Strader C."/>
            <person name="Tesfaye S."/>
            <person name="Thomson T."/>
            <person name="Thoulutsang Y."/>
            <person name="Thoulutsang D."/>
            <person name="Topham K."/>
            <person name="Topping I."/>
            <person name="Tsamla T."/>
            <person name="Vassiliev H."/>
            <person name="Vo A."/>
            <person name="Wangchuk T."/>
            <person name="Wangdi T."/>
            <person name="Weiand M."/>
            <person name="Wilkinson J."/>
            <person name="Wilson A."/>
            <person name="Yadav S."/>
            <person name="Young G."/>
            <person name="Yu Q."/>
            <person name="Zembek L."/>
            <person name="Zhong D."/>
            <person name="Zimmer A."/>
            <person name="Zwirko Z."/>
            <person name="Jaffe D.B."/>
            <person name="Alvarez P."/>
            <person name="Brockman W."/>
            <person name="Butler J."/>
            <person name="Chin C."/>
            <person name="Gnerre S."/>
            <person name="Grabherr M."/>
            <person name="Kleber M."/>
            <person name="Mauceli E."/>
            <person name="MacCallum I."/>
        </authorList>
    </citation>
    <scope>NUCLEOTIDE SEQUENCE [LARGE SCALE GENOMIC DNA]</scope>
    <source>
        <strain evidence="8">Tucson 15010-1051.87</strain>
    </source>
</reference>
<dbReference type="PANTHER" id="PTHR10913">
    <property type="entry name" value="FOLLISTATIN-RELATED"/>
    <property type="match status" value="1"/>
</dbReference>
<dbReference type="InterPro" id="IPR050653">
    <property type="entry name" value="Prot_Inhib_GrowthFact_Antg"/>
</dbReference>
<evidence type="ECO:0000313" key="8">
    <source>
        <dbReference type="Proteomes" id="UP000008792"/>
    </source>
</evidence>
<feature type="chain" id="PRO_5006457767" evidence="5">
    <location>
        <begin position="28"/>
        <end position="838"/>
    </location>
</feature>
<dbReference type="GO" id="GO:0030154">
    <property type="term" value="P:cell differentiation"/>
    <property type="evidence" value="ECO:0007669"/>
    <property type="project" value="TreeGrafter"/>
</dbReference>
<protein>
    <submittedName>
        <fullName evidence="7">Uncharacterized protein, isoform A</fullName>
    </submittedName>
</protein>
<feature type="region of interest" description="Disordered" evidence="4">
    <location>
        <begin position="630"/>
        <end position="764"/>
    </location>
</feature>
<evidence type="ECO:0000256" key="3">
    <source>
        <dbReference type="ARBA" id="ARBA00023157"/>
    </source>
</evidence>
<keyword evidence="3" id="KW-1015">Disulfide bond</keyword>
<dbReference type="SUPFAM" id="SSF100895">
    <property type="entry name" value="Kazal-type serine protease inhibitors"/>
    <property type="match status" value="3"/>
</dbReference>
<keyword evidence="5" id="KW-0732">Signal</keyword>
<keyword evidence="8" id="KW-1185">Reference proteome</keyword>
<dbReference type="CDD" id="cd00104">
    <property type="entry name" value="KAZAL_FS"/>
    <property type="match status" value="2"/>
</dbReference>
<feature type="domain" description="Kazal-like" evidence="6">
    <location>
        <begin position="83"/>
        <end position="137"/>
    </location>
</feature>
<feature type="region of interest" description="Disordered" evidence="4">
    <location>
        <begin position="451"/>
        <end position="504"/>
    </location>
</feature>
<keyword evidence="1" id="KW-0646">Protease inhibitor</keyword>
<feature type="compositionally biased region" description="Basic and acidic residues" evidence="4">
    <location>
        <begin position="228"/>
        <end position="238"/>
    </location>
</feature>
<sequence>MTGKGNSRQAWLLALTAIATAIVDVTATAVDHERMLCANDNTPICGRSQGTYLLFKNECDLRNAQRENLMGVPIFDVALHYCLPDCDFECDAASQPVCGVSVASGERRSFRNRCEMMRAACRSKSDWLVQMWGPCPRGQRQPKQPAHTVLVGQRRRRRPIPCTNVYRPVCASYAGVKSTFSNECLVNAENIRTRRNWRIISEGMCGEDSTKMKHNRKWKPMAKANAKPKSESQMMERSKRSHQLQQQQQLNQLDEDFELSEDAVQIFAPSTFHTQFISNTGTMEKSYSLPARQPQAQPQAQPRRLYGSTAKIRNGQKQGQSSKPCVFSNEPVCGSFNGESRTFAHVCALMEHSQAAGNAWTILYEGRCRRCDKPCPSAYSPICANRNGISYTIINECYLERVRCKDPNSDWKITHKGECAPPAEEVAHGLPPPSPKPMAYRIPHMLYAASSASSSSSSSSSTTTTTPRSSALTRTSTSTPGPRRLLRKPKRPTPTPKDLSNRKIRKIELHNFEGFDAQPIKAPATSKLWSSKNSWQATDNVKDALTKRVHHKKAHSWPYNWPLPLATPLSLRTTTTPAPLNTLPGISEAQLLNFDLKSAADIFGEIEADTEILFMMDSTAATARAAATEATTSASTASTSTAVPTTASPATTTTAKSTTTATTRTTTTVAAISSEDTTENTAQKETEASVIDISTSSKSLDETTSEFLDPSTAATSTAAATTPATATTTTTTTTNSDSSSGKSSTPNLDYMSDEPQSTQSGHTSIYGLDKNSLIMKLLRARSGDSELVNIFKFLQRAVETFGRNHGLQLALPKETGARVLDEAGIRTNSYTQFLVERN</sequence>
<dbReference type="EMBL" id="CH940656">
    <property type="protein sequence ID" value="EDW58536.2"/>
    <property type="molecule type" value="Genomic_DNA"/>
</dbReference>
<name>B4MBR5_DROVI</name>
<feature type="compositionally biased region" description="Low complexity" evidence="4">
    <location>
        <begin position="630"/>
        <end position="671"/>
    </location>
</feature>
<evidence type="ECO:0000256" key="4">
    <source>
        <dbReference type="SAM" id="MobiDB-lite"/>
    </source>
</evidence>
<dbReference type="eggNOG" id="ENOG502SZPN">
    <property type="taxonomic scope" value="Eukaryota"/>
</dbReference>
<feature type="signal peptide" evidence="5">
    <location>
        <begin position="1"/>
        <end position="27"/>
    </location>
</feature>
<dbReference type="HOGENOM" id="CLU_368918_0_0_1"/>
<dbReference type="Pfam" id="PF07648">
    <property type="entry name" value="Kazal_2"/>
    <property type="match status" value="4"/>
</dbReference>
<feature type="compositionally biased region" description="Low complexity" evidence="4">
    <location>
        <begin position="451"/>
        <end position="483"/>
    </location>
</feature>
<dbReference type="AlphaFoldDB" id="B4MBR5"/>
<dbReference type="GO" id="GO:0005576">
    <property type="term" value="C:extracellular region"/>
    <property type="evidence" value="ECO:0007669"/>
    <property type="project" value="TreeGrafter"/>
</dbReference>
<dbReference type="InParanoid" id="B4MBR5"/>
<dbReference type="PANTHER" id="PTHR10913:SF45">
    <property type="entry name" value="FOLLISTATIN, ISOFORM A-RELATED"/>
    <property type="match status" value="1"/>
</dbReference>
<dbReference type="OrthoDB" id="126772at2759"/>
<accession>B4MBR5</accession>
<evidence type="ECO:0000256" key="5">
    <source>
        <dbReference type="SAM" id="SignalP"/>
    </source>
</evidence>